<evidence type="ECO:0000259" key="6">
    <source>
        <dbReference type="SMART" id="SM00829"/>
    </source>
</evidence>
<dbReference type="FunFam" id="3.40.50.720:FF:000022">
    <property type="entry name" value="Cinnamyl alcohol dehydrogenase"/>
    <property type="match status" value="1"/>
</dbReference>
<comment type="similarity">
    <text evidence="5">Belongs to the zinc-containing alcohol dehydrogenase family.</text>
</comment>
<dbReference type="GO" id="GO:0008106">
    <property type="term" value="F:alcohol dehydrogenase (NADP+) activity"/>
    <property type="evidence" value="ECO:0007669"/>
    <property type="project" value="UniProtKB-ARBA"/>
</dbReference>
<dbReference type="SUPFAM" id="SSF51735">
    <property type="entry name" value="NAD(P)-binding Rossmann-fold domains"/>
    <property type="match status" value="1"/>
</dbReference>
<dbReference type="InterPro" id="IPR011032">
    <property type="entry name" value="GroES-like_sf"/>
</dbReference>
<dbReference type="PANTHER" id="PTHR42683">
    <property type="entry name" value="ALDEHYDE REDUCTASE"/>
    <property type="match status" value="1"/>
</dbReference>
<dbReference type="GO" id="GO:0008270">
    <property type="term" value="F:zinc ion binding"/>
    <property type="evidence" value="ECO:0007669"/>
    <property type="project" value="InterPro"/>
</dbReference>
<feature type="domain" description="Enoyl reductase (ER)" evidence="6">
    <location>
        <begin position="36"/>
        <end position="369"/>
    </location>
</feature>
<evidence type="ECO:0000256" key="2">
    <source>
        <dbReference type="ARBA" id="ARBA00022723"/>
    </source>
</evidence>
<dbReference type="AlphaFoldDB" id="A0A0C1HC26"/>
<dbReference type="InterPro" id="IPR020843">
    <property type="entry name" value="ER"/>
</dbReference>
<accession>A0A0C1HC26</accession>
<keyword evidence="3 5" id="KW-0862">Zinc</keyword>
<dbReference type="InterPro" id="IPR036291">
    <property type="entry name" value="NAD(P)-bd_dom_sf"/>
</dbReference>
<dbReference type="EC" id="1.-.-.-" evidence="7"/>
<dbReference type="PROSITE" id="PS00059">
    <property type="entry name" value="ADH_ZINC"/>
    <property type="match status" value="1"/>
</dbReference>
<proteinExistence type="inferred from homology"/>
<dbReference type="PROSITE" id="PS00065">
    <property type="entry name" value="D_2_HYDROXYACID_DH_1"/>
    <property type="match status" value="1"/>
</dbReference>
<dbReference type="Proteomes" id="UP000031465">
    <property type="component" value="Unassembled WGS sequence"/>
</dbReference>
<evidence type="ECO:0000313" key="8">
    <source>
        <dbReference type="Proteomes" id="UP000031465"/>
    </source>
</evidence>
<dbReference type="InterPro" id="IPR047109">
    <property type="entry name" value="CAD-like"/>
</dbReference>
<dbReference type="Gene3D" id="3.90.180.10">
    <property type="entry name" value="Medium-chain alcohol dehydrogenases, catalytic domain"/>
    <property type="match status" value="1"/>
</dbReference>
<protein>
    <submittedName>
        <fullName evidence="7">Putative zinc-type alcohol dehydrogenase-like protein YahK</fullName>
        <ecNumber evidence="7">1.-.-.-</ecNumber>
    </submittedName>
</protein>
<name>A0A0C1HC26_9BACT</name>
<dbReference type="EMBL" id="JSAN01000057">
    <property type="protein sequence ID" value="KIC72348.1"/>
    <property type="molecule type" value="Genomic_DNA"/>
</dbReference>
<comment type="cofactor">
    <cofactor evidence="1 5">
        <name>Zn(2+)</name>
        <dbReference type="ChEBI" id="CHEBI:29105"/>
    </cofactor>
</comment>
<dbReference type="InterPro" id="IPR013149">
    <property type="entry name" value="ADH-like_C"/>
</dbReference>
<evidence type="ECO:0000256" key="3">
    <source>
        <dbReference type="ARBA" id="ARBA00022833"/>
    </source>
</evidence>
<dbReference type="SUPFAM" id="SSF50129">
    <property type="entry name" value="GroES-like"/>
    <property type="match status" value="1"/>
</dbReference>
<dbReference type="InterPro" id="IPR002328">
    <property type="entry name" value="ADH_Zn_CS"/>
</dbReference>
<dbReference type="CDD" id="cd05283">
    <property type="entry name" value="CAD1"/>
    <property type="match status" value="1"/>
</dbReference>
<gene>
    <name evidence="7" type="primary">yahK</name>
    <name evidence="7" type="ORF">DB44_CK00210</name>
</gene>
<sequence length="376" mass="42052">MLLFQYIRVLIGLICLKTLKELTMVKVSGYAAQQATTPLTPFTFDRRELRSEDVQIEILYCGVCHSDLHTARNEWKSTIYPFVPGHEIVGRVLKVGKDVKDFKKDDVVAVGCMVDSCRTCSSCKEHLEQYCENGPVFTYNSYDKYDQSITQGGYSTQIVVDHQFVLHVPKEFKEKDYPGVAPLLCAGITTYSPLKHWNVGKGSKVGVVGLGGLGHMAIKLAHAMEAHVVLFTTSKNKEQDAKRLGADEVVISKNEEDVKKHNATFDFILDTVAASHNLDPLIALLKREGTLCLVGAPEFPHPSPTVNQLIFKRRQIAGSLIGGIQETQEMLDFCAKRRITADVEVIPIEKINDAYERMLKGDVKYRFVIDSVSLKK</sequence>
<dbReference type="Gene3D" id="3.40.50.720">
    <property type="entry name" value="NAD(P)-binding Rossmann-like Domain"/>
    <property type="match status" value="1"/>
</dbReference>
<evidence type="ECO:0000256" key="4">
    <source>
        <dbReference type="ARBA" id="ARBA00023002"/>
    </source>
</evidence>
<evidence type="ECO:0000256" key="1">
    <source>
        <dbReference type="ARBA" id="ARBA00001947"/>
    </source>
</evidence>
<keyword evidence="2 5" id="KW-0479">Metal-binding</keyword>
<keyword evidence="4 7" id="KW-0560">Oxidoreductase</keyword>
<dbReference type="InterPro" id="IPR029752">
    <property type="entry name" value="D-isomer_DH_CS1"/>
</dbReference>
<comment type="caution">
    <text evidence="7">The sequence shown here is derived from an EMBL/GenBank/DDBJ whole genome shotgun (WGS) entry which is preliminary data.</text>
</comment>
<dbReference type="Pfam" id="PF00107">
    <property type="entry name" value="ADH_zinc_N"/>
    <property type="match status" value="1"/>
</dbReference>
<organism evidence="7 8">
    <name type="scientific">Candidatus Protochlamydia amoebophila</name>
    <dbReference type="NCBI Taxonomy" id="362787"/>
    <lineage>
        <taxon>Bacteria</taxon>
        <taxon>Pseudomonadati</taxon>
        <taxon>Chlamydiota</taxon>
        <taxon>Chlamydiia</taxon>
        <taxon>Parachlamydiales</taxon>
        <taxon>Parachlamydiaceae</taxon>
        <taxon>Candidatus Protochlamydia</taxon>
    </lineage>
</organism>
<dbReference type="Pfam" id="PF08240">
    <property type="entry name" value="ADH_N"/>
    <property type="match status" value="1"/>
</dbReference>
<dbReference type="PATRIC" id="fig|362787.3.peg.876"/>
<dbReference type="SMART" id="SM00829">
    <property type="entry name" value="PKS_ER"/>
    <property type="match status" value="1"/>
</dbReference>
<evidence type="ECO:0000256" key="5">
    <source>
        <dbReference type="RuleBase" id="RU361277"/>
    </source>
</evidence>
<dbReference type="InterPro" id="IPR013154">
    <property type="entry name" value="ADH-like_N"/>
</dbReference>
<reference evidence="7 8" key="1">
    <citation type="journal article" date="2014" name="Mol. Biol. Evol.">
        <title>Massive expansion of Ubiquitination-related gene families within the Chlamydiae.</title>
        <authorList>
            <person name="Domman D."/>
            <person name="Collingro A."/>
            <person name="Lagkouvardos I."/>
            <person name="Gehre L."/>
            <person name="Weinmaier T."/>
            <person name="Rattei T."/>
            <person name="Subtil A."/>
            <person name="Horn M."/>
        </authorList>
    </citation>
    <scope>NUCLEOTIDE SEQUENCE [LARGE SCALE GENOMIC DNA]</scope>
    <source>
        <strain evidence="7 8">EI2</strain>
    </source>
</reference>
<evidence type="ECO:0000313" key="7">
    <source>
        <dbReference type="EMBL" id="KIC72348.1"/>
    </source>
</evidence>